<accession>A0A8X6PZ38</accession>
<organism evidence="1 2">
    <name type="scientific">Nephila pilipes</name>
    <name type="common">Giant wood spider</name>
    <name type="synonym">Nephila maculata</name>
    <dbReference type="NCBI Taxonomy" id="299642"/>
    <lineage>
        <taxon>Eukaryota</taxon>
        <taxon>Metazoa</taxon>
        <taxon>Ecdysozoa</taxon>
        <taxon>Arthropoda</taxon>
        <taxon>Chelicerata</taxon>
        <taxon>Arachnida</taxon>
        <taxon>Araneae</taxon>
        <taxon>Araneomorphae</taxon>
        <taxon>Entelegynae</taxon>
        <taxon>Araneoidea</taxon>
        <taxon>Nephilidae</taxon>
        <taxon>Nephila</taxon>
    </lineage>
</organism>
<evidence type="ECO:0000313" key="1">
    <source>
        <dbReference type="EMBL" id="GFT97365.1"/>
    </source>
</evidence>
<dbReference type="AlphaFoldDB" id="A0A8X6PZ38"/>
<reference evidence="1" key="1">
    <citation type="submission" date="2020-08" db="EMBL/GenBank/DDBJ databases">
        <title>Multicomponent nature underlies the extraordinary mechanical properties of spider dragline silk.</title>
        <authorList>
            <person name="Kono N."/>
            <person name="Nakamura H."/>
            <person name="Mori M."/>
            <person name="Yoshida Y."/>
            <person name="Ohtoshi R."/>
            <person name="Malay A.D."/>
            <person name="Moran D.A.P."/>
            <person name="Tomita M."/>
            <person name="Numata K."/>
            <person name="Arakawa K."/>
        </authorList>
    </citation>
    <scope>NUCLEOTIDE SEQUENCE</scope>
</reference>
<dbReference type="EMBL" id="BMAW01075519">
    <property type="protein sequence ID" value="GFT97365.1"/>
    <property type="molecule type" value="Genomic_DNA"/>
</dbReference>
<name>A0A8X6PZ38_NEPPI</name>
<comment type="caution">
    <text evidence="1">The sequence shown here is derived from an EMBL/GenBank/DDBJ whole genome shotgun (WGS) entry which is preliminary data.</text>
</comment>
<gene>
    <name evidence="1" type="ORF">NPIL_502711</name>
</gene>
<protein>
    <submittedName>
        <fullName evidence="1">Uncharacterized protein</fullName>
    </submittedName>
</protein>
<keyword evidence="2" id="KW-1185">Reference proteome</keyword>
<proteinExistence type="predicted"/>
<sequence>MVNNPKVPPTPESAVFFSLVLLTRLRHWYLVSSSCGPFLQQLCGVKLKGKTNLINISTTSDTFFLASDPNYGSHQETGGIAILSITKRSVFPFLFYFFNRLPETAANWFLFRFATWAFHELCWNSIRHPPRRPAQCCLCSTSTWKRRDKISYWETLP</sequence>
<dbReference type="Proteomes" id="UP000887013">
    <property type="component" value="Unassembled WGS sequence"/>
</dbReference>
<evidence type="ECO:0000313" key="2">
    <source>
        <dbReference type="Proteomes" id="UP000887013"/>
    </source>
</evidence>